<evidence type="ECO:0000313" key="3">
    <source>
        <dbReference type="EMBL" id="TYK03586.1"/>
    </source>
</evidence>
<dbReference type="OrthoDB" id="1829565at2759"/>
<name>A0A5D3BZH1_CUCMM</name>
<feature type="compositionally biased region" description="Polar residues" evidence="1">
    <location>
        <begin position="1"/>
        <end position="22"/>
    </location>
</feature>
<dbReference type="Proteomes" id="UP000321947">
    <property type="component" value="Unassembled WGS sequence"/>
</dbReference>
<evidence type="ECO:0000256" key="1">
    <source>
        <dbReference type="SAM" id="MobiDB-lite"/>
    </source>
</evidence>
<organism evidence="3 5">
    <name type="scientific">Cucumis melo var. makuwa</name>
    <name type="common">Oriental melon</name>
    <dbReference type="NCBI Taxonomy" id="1194695"/>
    <lineage>
        <taxon>Eukaryota</taxon>
        <taxon>Viridiplantae</taxon>
        <taxon>Streptophyta</taxon>
        <taxon>Embryophyta</taxon>
        <taxon>Tracheophyta</taxon>
        <taxon>Spermatophyta</taxon>
        <taxon>Magnoliopsida</taxon>
        <taxon>eudicotyledons</taxon>
        <taxon>Gunneridae</taxon>
        <taxon>Pentapetalae</taxon>
        <taxon>rosids</taxon>
        <taxon>fabids</taxon>
        <taxon>Cucurbitales</taxon>
        <taxon>Cucurbitaceae</taxon>
        <taxon>Benincaseae</taxon>
        <taxon>Cucumis</taxon>
    </lineage>
</organism>
<evidence type="ECO:0000313" key="5">
    <source>
        <dbReference type="Proteomes" id="UP000321947"/>
    </source>
</evidence>
<gene>
    <name evidence="3" type="ORF">E5676_scaffold293G00890</name>
    <name evidence="2" type="ORF">E6C27_scaffold88G001100</name>
</gene>
<dbReference type="AlphaFoldDB" id="A0A5D3BZH1"/>
<dbReference type="EMBL" id="SSTE01011873">
    <property type="protein sequence ID" value="KAA0050373.1"/>
    <property type="molecule type" value="Genomic_DNA"/>
</dbReference>
<protein>
    <submittedName>
        <fullName evidence="3">Ty3-gypsy retrotransposon protein</fullName>
    </submittedName>
</protein>
<dbReference type="EMBL" id="SSTD01014927">
    <property type="protein sequence ID" value="TYK03586.1"/>
    <property type="molecule type" value="Genomic_DNA"/>
</dbReference>
<reference evidence="4 5" key="1">
    <citation type="submission" date="2019-08" db="EMBL/GenBank/DDBJ databases">
        <title>Draft genome sequences of two oriental melons (Cucumis melo L. var makuwa).</title>
        <authorList>
            <person name="Kwon S.-Y."/>
        </authorList>
    </citation>
    <scope>NUCLEOTIDE SEQUENCE [LARGE SCALE GENOMIC DNA]</scope>
    <source>
        <strain evidence="5">cv. Chang Bougi</strain>
        <strain evidence="4">cv. SW 3</strain>
        <tissue evidence="3">Leaf</tissue>
    </source>
</reference>
<proteinExistence type="predicted"/>
<dbReference type="Proteomes" id="UP000321393">
    <property type="component" value="Unassembled WGS sequence"/>
</dbReference>
<comment type="caution">
    <text evidence="3">The sequence shown here is derived from an EMBL/GenBank/DDBJ whole genome shotgun (WGS) entry which is preliminary data.</text>
</comment>
<accession>A0A5D3BZH1</accession>
<sequence>MTSQGNTSKVLSNISKQPNTHSRSRETQSYENMPPFEVAKNIWKQFSKPPKGEIVIIENLVIDEHNLSSEHSSEEMPHQNIMSVMATNMDTSEDRMTELEKKINMLIKAVEERDYEIASLKNHIESHDAAKSSHKHTVKNANKGKAIMQEIQPQLHHCMFSSCMK</sequence>
<feature type="region of interest" description="Disordered" evidence="1">
    <location>
        <begin position="1"/>
        <end position="32"/>
    </location>
</feature>
<evidence type="ECO:0000313" key="4">
    <source>
        <dbReference type="Proteomes" id="UP000321393"/>
    </source>
</evidence>
<evidence type="ECO:0000313" key="2">
    <source>
        <dbReference type="EMBL" id="KAA0050373.1"/>
    </source>
</evidence>